<name>A0A1M6XKP0_9BACT</name>
<dbReference type="STRING" id="633813.SAMN04488087_2638"/>
<feature type="domain" description="Glycosyltransferase subfamily 4-like N-terminal" evidence="4">
    <location>
        <begin position="15"/>
        <end position="179"/>
    </location>
</feature>
<dbReference type="Proteomes" id="UP000185812">
    <property type="component" value="Unassembled WGS sequence"/>
</dbReference>
<dbReference type="Pfam" id="PF00534">
    <property type="entry name" value="Glycos_transf_1"/>
    <property type="match status" value="1"/>
</dbReference>
<evidence type="ECO:0000313" key="6">
    <source>
        <dbReference type="Proteomes" id="UP000185812"/>
    </source>
</evidence>
<evidence type="ECO:0000313" key="5">
    <source>
        <dbReference type="EMBL" id="SHL06534.1"/>
    </source>
</evidence>
<dbReference type="OrthoDB" id="9801609at2"/>
<organism evidence="5 6">
    <name type="scientific">Rhodothermus profundi</name>
    <dbReference type="NCBI Taxonomy" id="633813"/>
    <lineage>
        <taxon>Bacteria</taxon>
        <taxon>Pseudomonadati</taxon>
        <taxon>Rhodothermota</taxon>
        <taxon>Rhodothermia</taxon>
        <taxon>Rhodothermales</taxon>
        <taxon>Rhodothermaceae</taxon>
        <taxon>Rhodothermus</taxon>
    </lineage>
</organism>
<sequence>MNVLQLGSGWFAEAPGGLERVYEALCRYLPATGVHCQGVVMGSEAVARTTEGKFVAAAPPEAPLWRRWQGVRRAVRQLRRDRPWDLVAAHFALYTFPVLDLVQDLPLVVHFHGPWAWEGREEARRGVQVAVKAWLERTVYRQAVRCIVLSEAFGHELVRRYGVAPERVRIVPGGVEASRFALDCSRQEARAKLGWPADRPIVLSVRRLVRRMGLERLITAMTAVRQRIPEVLLLIAGRGPLAQALEAQIKALELQQHVRLLGFVSDDQLPLAYRAADLTIVPTIALEGFGLITLESLAAGTPVLVTPVGGLPEAVRGLSESLVLDDTTPEALAAGLIEALTGRRVLPSAEACQAHVRAHYDWPVIAQQVKGVYAEALREGA</sequence>
<dbReference type="CDD" id="cd03801">
    <property type="entry name" value="GT4_PimA-like"/>
    <property type="match status" value="1"/>
</dbReference>
<reference evidence="6" key="1">
    <citation type="submission" date="2016-11" db="EMBL/GenBank/DDBJ databases">
        <authorList>
            <person name="Varghese N."/>
            <person name="Submissions S."/>
        </authorList>
    </citation>
    <scope>NUCLEOTIDE SEQUENCE [LARGE SCALE GENOMIC DNA]</scope>
    <source>
        <strain evidence="6">DSM 22212</strain>
    </source>
</reference>
<evidence type="ECO:0000256" key="2">
    <source>
        <dbReference type="ARBA" id="ARBA00022679"/>
    </source>
</evidence>
<dbReference type="Gene3D" id="3.40.50.2000">
    <property type="entry name" value="Glycogen Phosphorylase B"/>
    <property type="match status" value="2"/>
</dbReference>
<dbReference type="PANTHER" id="PTHR12526">
    <property type="entry name" value="GLYCOSYLTRANSFERASE"/>
    <property type="match status" value="1"/>
</dbReference>
<feature type="domain" description="Glycosyl transferase family 1" evidence="3">
    <location>
        <begin position="186"/>
        <end position="347"/>
    </location>
</feature>
<dbReference type="AlphaFoldDB" id="A0A1M6XKP0"/>
<proteinExistence type="predicted"/>
<protein>
    <submittedName>
        <fullName evidence="5">Glycosyltransferase involved in cell wall bisynthesis</fullName>
    </submittedName>
</protein>
<gene>
    <name evidence="5" type="ORF">SAMN04488087_2638</name>
</gene>
<evidence type="ECO:0000259" key="4">
    <source>
        <dbReference type="Pfam" id="PF13439"/>
    </source>
</evidence>
<evidence type="ECO:0000259" key="3">
    <source>
        <dbReference type="Pfam" id="PF00534"/>
    </source>
</evidence>
<dbReference type="PANTHER" id="PTHR12526:SF510">
    <property type="entry name" value="D-INOSITOL 3-PHOSPHATE GLYCOSYLTRANSFERASE"/>
    <property type="match status" value="1"/>
</dbReference>
<dbReference type="SUPFAM" id="SSF53756">
    <property type="entry name" value="UDP-Glycosyltransferase/glycogen phosphorylase"/>
    <property type="match status" value="1"/>
</dbReference>
<dbReference type="RefSeq" id="WP_072716436.1">
    <property type="nucleotide sequence ID" value="NZ_FRAU01000011.1"/>
</dbReference>
<dbReference type="InterPro" id="IPR001296">
    <property type="entry name" value="Glyco_trans_1"/>
</dbReference>
<dbReference type="InterPro" id="IPR028098">
    <property type="entry name" value="Glyco_trans_4-like_N"/>
</dbReference>
<keyword evidence="1" id="KW-0328">Glycosyltransferase</keyword>
<keyword evidence="6" id="KW-1185">Reference proteome</keyword>
<dbReference type="GO" id="GO:0016757">
    <property type="term" value="F:glycosyltransferase activity"/>
    <property type="evidence" value="ECO:0007669"/>
    <property type="project" value="UniProtKB-KW"/>
</dbReference>
<dbReference type="Pfam" id="PF13439">
    <property type="entry name" value="Glyco_transf_4"/>
    <property type="match status" value="1"/>
</dbReference>
<evidence type="ECO:0000256" key="1">
    <source>
        <dbReference type="ARBA" id="ARBA00022676"/>
    </source>
</evidence>
<dbReference type="EMBL" id="FRAU01000011">
    <property type="protein sequence ID" value="SHL06534.1"/>
    <property type="molecule type" value="Genomic_DNA"/>
</dbReference>
<keyword evidence="2 5" id="KW-0808">Transferase</keyword>
<accession>A0A1M6XKP0</accession>